<keyword evidence="1" id="KW-1133">Transmembrane helix</keyword>
<feature type="transmembrane region" description="Helical" evidence="1">
    <location>
        <begin position="95"/>
        <end position="112"/>
    </location>
</feature>
<protein>
    <recommendedName>
        <fullName evidence="4">Yip1 domain-containing protein</fullName>
    </recommendedName>
</protein>
<dbReference type="Proteomes" id="UP001220530">
    <property type="component" value="Chromosome"/>
</dbReference>
<dbReference type="EMBL" id="CP118246">
    <property type="protein sequence ID" value="WDR02270.1"/>
    <property type="molecule type" value="Genomic_DNA"/>
</dbReference>
<sequence length="179" mass="18727">MKIWQALRGAFRGWAGILRDGDEWRSNFRLSAAGLITALVIFVLVALVATLVSTMGQSMPQDTIAGAVFAECLGLVAIVVAILLLCLLTRHGSMALLMIVPAIYALAAYVVARSALAAISGSLAGLALLGLGYLLYRLVRTATKLNPIGALVFAILALALLVAMPASLYMLTIPATSSL</sequence>
<evidence type="ECO:0000256" key="1">
    <source>
        <dbReference type="SAM" id="Phobius"/>
    </source>
</evidence>
<evidence type="ECO:0000313" key="3">
    <source>
        <dbReference type="Proteomes" id="UP001220530"/>
    </source>
</evidence>
<organism evidence="2 3">
    <name type="scientific">Devosia algicola</name>
    <dbReference type="NCBI Taxonomy" id="3026418"/>
    <lineage>
        <taxon>Bacteria</taxon>
        <taxon>Pseudomonadati</taxon>
        <taxon>Pseudomonadota</taxon>
        <taxon>Alphaproteobacteria</taxon>
        <taxon>Hyphomicrobiales</taxon>
        <taxon>Devosiaceae</taxon>
        <taxon>Devosia</taxon>
    </lineage>
</organism>
<keyword evidence="1" id="KW-0472">Membrane</keyword>
<evidence type="ECO:0000313" key="2">
    <source>
        <dbReference type="EMBL" id="WDR02270.1"/>
    </source>
</evidence>
<dbReference type="RefSeq" id="WP_282218675.1">
    <property type="nucleotide sequence ID" value="NZ_CP118246.1"/>
</dbReference>
<keyword evidence="3" id="KW-1185">Reference proteome</keyword>
<feature type="transmembrane region" description="Helical" evidence="1">
    <location>
        <begin position="118"/>
        <end position="136"/>
    </location>
</feature>
<accession>A0ABY7YLT8</accession>
<evidence type="ECO:0008006" key="4">
    <source>
        <dbReference type="Google" id="ProtNLM"/>
    </source>
</evidence>
<feature type="transmembrane region" description="Helical" evidence="1">
    <location>
        <begin position="64"/>
        <end position="88"/>
    </location>
</feature>
<feature type="transmembrane region" description="Helical" evidence="1">
    <location>
        <begin position="148"/>
        <end position="171"/>
    </location>
</feature>
<name>A0ABY7YLT8_9HYPH</name>
<reference evidence="2 3" key="1">
    <citation type="submission" date="2023-02" db="EMBL/GenBank/DDBJ databases">
        <title>Devosia algicola sp. nov., isolated from the phycosphere of marine algae.</title>
        <authorList>
            <person name="Kim J.M."/>
            <person name="Lee J.K."/>
            <person name="Choi B.J."/>
            <person name="Bayburt H."/>
            <person name="Jeon C.O."/>
        </authorList>
    </citation>
    <scope>NUCLEOTIDE SEQUENCE [LARGE SCALE GENOMIC DNA]</scope>
    <source>
        <strain evidence="2 3">G20-9</strain>
    </source>
</reference>
<proteinExistence type="predicted"/>
<gene>
    <name evidence="2" type="ORF">PSQ19_16795</name>
</gene>
<keyword evidence="1" id="KW-0812">Transmembrane</keyword>
<feature type="transmembrane region" description="Helical" evidence="1">
    <location>
        <begin position="28"/>
        <end position="52"/>
    </location>
</feature>